<gene>
    <name evidence="1" type="ORF">L2E82_02521</name>
</gene>
<sequence length="126" mass="14689">MFEEINPQTNLTLQENALDFQNQIQIFVWDEDEIRFGMIIHANSPSQLLTSCVVDHYVISKITHLTKKHRRRVPRSCRSDDDFACKIRVEEEVYTSFKWMEVTNAISLVPFSAVLLLRSPFRSISG</sequence>
<reference evidence="1 2" key="2">
    <citation type="journal article" date="2022" name="Mol. Ecol. Resour.">
        <title>The genomes of chicory, endive, great burdock and yacon provide insights into Asteraceae paleo-polyploidization history and plant inulin production.</title>
        <authorList>
            <person name="Fan W."/>
            <person name="Wang S."/>
            <person name="Wang H."/>
            <person name="Wang A."/>
            <person name="Jiang F."/>
            <person name="Liu H."/>
            <person name="Zhao H."/>
            <person name="Xu D."/>
            <person name="Zhang Y."/>
        </authorList>
    </citation>
    <scope>NUCLEOTIDE SEQUENCE [LARGE SCALE GENOMIC DNA]</scope>
    <source>
        <strain evidence="2">cv. Punajuju</strain>
        <tissue evidence="1">Leaves</tissue>
    </source>
</reference>
<evidence type="ECO:0000313" key="1">
    <source>
        <dbReference type="EMBL" id="KAI3789718.1"/>
    </source>
</evidence>
<protein>
    <submittedName>
        <fullName evidence="1">Uncharacterized protein</fullName>
    </submittedName>
</protein>
<organism evidence="1 2">
    <name type="scientific">Cichorium intybus</name>
    <name type="common">Chicory</name>
    <dbReference type="NCBI Taxonomy" id="13427"/>
    <lineage>
        <taxon>Eukaryota</taxon>
        <taxon>Viridiplantae</taxon>
        <taxon>Streptophyta</taxon>
        <taxon>Embryophyta</taxon>
        <taxon>Tracheophyta</taxon>
        <taxon>Spermatophyta</taxon>
        <taxon>Magnoliopsida</taxon>
        <taxon>eudicotyledons</taxon>
        <taxon>Gunneridae</taxon>
        <taxon>Pentapetalae</taxon>
        <taxon>asterids</taxon>
        <taxon>campanulids</taxon>
        <taxon>Asterales</taxon>
        <taxon>Asteraceae</taxon>
        <taxon>Cichorioideae</taxon>
        <taxon>Cichorieae</taxon>
        <taxon>Cichoriinae</taxon>
        <taxon>Cichorium</taxon>
    </lineage>
</organism>
<dbReference type="Proteomes" id="UP001055811">
    <property type="component" value="Linkage Group LG01"/>
</dbReference>
<accession>A0ACB9H2Q1</accession>
<name>A0ACB9H2Q1_CICIN</name>
<dbReference type="EMBL" id="CM042009">
    <property type="protein sequence ID" value="KAI3789718.1"/>
    <property type="molecule type" value="Genomic_DNA"/>
</dbReference>
<reference evidence="2" key="1">
    <citation type="journal article" date="2022" name="Mol. Ecol. Resour.">
        <title>The genomes of chicory, endive, great burdock and yacon provide insights into Asteraceae palaeo-polyploidization history and plant inulin production.</title>
        <authorList>
            <person name="Fan W."/>
            <person name="Wang S."/>
            <person name="Wang H."/>
            <person name="Wang A."/>
            <person name="Jiang F."/>
            <person name="Liu H."/>
            <person name="Zhao H."/>
            <person name="Xu D."/>
            <person name="Zhang Y."/>
        </authorList>
    </citation>
    <scope>NUCLEOTIDE SEQUENCE [LARGE SCALE GENOMIC DNA]</scope>
    <source>
        <strain evidence="2">cv. Punajuju</strain>
    </source>
</reference>
<comment type="caution">
    <text evidence="1">The sequence shown here is derived from an EMBL/GenBank/DDBJ whole genome shotgun (WGS) entry which is preliminary data.</text>
</comment>
<keyword evidence="2" id="KW-1185">Reference proteome</keyword>
<evidence type="ECO:0000313" key="2">
    <source>
        <dbReference type="Proteomes" id="UP001055811"/>
    </source>
</evidence>
<proteinExistence type="predicted"/>